<feature type="region of interest" description="Disordered" evidence="1">
    <location>
        <begin position="99"/>
        <end position="121"/>
    </location>
</feature>
<dbReference type="AlphaFoldDB" id="H0R231"/>
<dbReference type="STRING" id="1077974.GOEFS_075_00570"/>
<gene>
    <name evidence="2" type="ORF">GOEFS_075_00570</name>
</gene>
<evidence type="ECO:0000256" key="1">
    <source>
        <dbReference type="SAM" id="MobiDB-lite"/>
    </source>
</evidence>
<name>H0R231_9ACTN</name>
<organism evidence="2 3">
    <name type="scientific">Gordonia effusa NBRC 100432</name>
    <dbReference type="NCBI Taxonomy" id="1077974"/>
    <lineage>
        <taxon>Bacteria</taxon>
        <taxon>Bacillati</taxon>
        <taxon>Actinomycetota</taxon>
        <taxon>Actinomycetes</taxon>
        <taxon>Mycobacteriales</taxon>
        <taxon>Gordoniaceae</taxon>
        <taxon>Gordonia</taxon>
    </lineage>
</organism>
<dbReference type="eggNOG" id="ENOG5031ZYH">
    <property type="taxonomic scope" value="Bacteria"/>
</dbReference>
<comment type="caution">
    <text evidence="2">The sequence shown here is derived from an EMBL/GenBank/DDBJ whole genome shotgun (WGS) entry which is preliminary data.</text>
</comment>
<proteinExistence type="predicted"/>
<dbReference type="EMBL" id="BAEH01000075">
    <property type="protein sequence ID" value="GAB19136.1"/>
    <property type="molecule type" value="Genomic_DNA"/>
</dbReference>
<sequence>MASWSIVTRELNRRTVLAGSLLGLSGLAVAPALSACDRGPTADQLLAQQLTPVATAATADADAARTLVATNPNYAAALGVVRAEREAHATALREELTRLDPEAAQSLPATPPTSGTPSTSAITLDSFRTQLDRSARQAADVGVSMDGYRAGLLASVSASTTTLRKVQLA</sequence>
<evidence type="ECO:0008006" key="4">
    <source>
        <dbReference type="Google" id="ProtNLM"/>
    </source>
</evidence>
<feature type="compositionally biased region" description="Low complexity" evidence="1">
    <location>
        <begin position="106"/>
        <end position="120"/>
    </location>
</feature>
<evidence type="ECO:0000313" key="2">
    <source>
        <dbReference type="EMBL" id="GAB19136.1"/>
    </source>
</evidence>
<keyword evidence="3" id="KW-1185">Reference proteome</keyword>
<dbReference type="Proteomes" id="UP000035034">
    <property type="component" value="Unassembled WGS sequence"/>
</dbReference>
<reference evidence="2 3" key="1">
    <citation type="submission" date="2011-12" db="EMBL/GenBank/DDBJ databases">
        <title>Whole genome shotgun sequence of Gordonia effusa NBRC 100432.</title>
        <authorList>
            <person name="Yoshida I."/>
            <person name="Takarada H."/>
            <person name="Hosoyama A."/>
            <person name="Tsuchikane K."/>
            <person name="Katsumata H."/>
            <person name="Yamazaki S."/>
            <person name="Fujita N."/>
        </authorList>
    </citation>
    <scope>NUCLEOTIDE SEQUENCE [LARGE SCALE GENOMIC DNA]</scope>
    <source>
        <strain evidence="2 3">NBRC 100432</strain>
    </source>
</reference>
<protein>
    <recommendedName>
        <fullName evidence="4">DUF4439 domain-containing protein</fullName>
    </recommendedName>
</protein>
<dbReference type="OrthoDB" id="4377036at2"/>
<accession>H0R231</accession>
<evidence type="ECO:0000313" key="3">
    <source>
        <dbReference type="Proteomes" id="UP000035034"/>
    </source>
</evidence>